<protein>
    <submittedName>
        <fullName evidence="1">Uncharacterized protein</fullName>
    </submittedName>
</protein>
<comment type="caution">
    <text evidence="1">The sequence shown here is derived from an EMBL/GenBank/DDBJ whole genome shotgun (WGS) entry which is preliminary data.</text>
</comment>
<proteinExistence type="predicted"/>
<evidence type="ECO:0000313" key="1">
    <source>
        <dbReference type="EMBL" id="KAG2933497.1"/>
    </source>
</evidence>
<name>A0A8T1D4I4_9STRA</name>
<accession>A0A8T1D4I4</accession>
<dbReference type="AlphaFoldDB" id="A0A8T1D4I4"/>
<dbReference type="Proteomes" id="UP000736787">
    <property type="component" value="Unassembled WGS sequence"/>
</dbReference>
<reference evidence="1" key="1">
    <citation type="submission" date="2018-10" db="EMBL/GenBank/DDBJ databases">
        <title>Effector identification in a new, highly contiguous assembly of the strawberry crown rot pathogen Phytophthora cactorum.</title>
        <authorList>
            <person name="Armitage A.D."/>
            <person name="Nellist C.F."/>
            <person name="Bates H."/>
            <person name="Vickerstaff R.J."/>
            <person name="Harrison R.J."/>
        </authorList>
    </citation>
    <scope>NUCLEOTIDE SEQUENCE</scope>
    <source>
        <strain evidence="1">4040</strain>
    </source>
</reference>
<gene>
    <name evidence="1" type="ORF">PC117_g12854</name>
</gene>
<dbReference type="VEuPathDB" id="FungiDB:PC110_g11512"/>
<dbReference type="EMBL" id="RCMK01000362">
    <property type="protein sequence ID" value="KAG2933497.1"/>
    <property type="molecule type" value="Genomic_DNA"/>
</dbReference>
<evidence type="ECO:0000313" key="2">
    <source>
        <dbReference type="Proteomes" id="UP000736787"/>
    </source>
</evidence>
<organism evidence="1 2">
    <name type="scientific">Phytophthora cactorum</name>
    <dbReference type="NCBI Taxonomy" id="29920"/>
    <lineage>
        <taxon>Eukaryota</taxon>
        <taxon>Sar</taxon>
        <taxon>Stramenopiles</taxon>
        <taxon>Oomycota</taxon>
        <taxon>Peronosporomycetes</taxon>
        <taxon>Peronosporales</taxon>
        <taxon>Peronosporaceae</taxon>
        <taxon>Phytophthora</taxon>
    </lineage>
</organism>
<sequence length="211" mass="23038">MLTSSGGFVLGYAEDVVGCKISFPENHTTKYVSNLRVTEDVVYHDRHGVSLDEFDLESLHYGKISGVAQSEDHDSLESTMEMTNDDTSVASMVTETMADVTVNLERDKACATTGRTDKLSGATDVGSITRALPSEPTTPQRNQLVVNQSERCSEEAEQGEAQQENQVLVGAEQERPRLRIMLMQRLKVVSHSNNHLLHLSGDGLDADGGLT</sequence>